<sequence>MLTSFKNLVGKKTKEDTQVNTYVSILENNPKNLNIRLKLGDLYAKLGDTAAAIREYTMAAVQYADEGYLVKAIAVNKIIVRLDPSRKEALDRLSDLYFQRGVAADPLVERYREAQKKQEEFSIGSGEDLEIPTIDSPGTERQFTPDTQMFRNIDQGPDLTPYLPQVPLLATLSEETRLWLQKHSTMHTFAANERILEQQGEPDALFVLLEGTAKIYTQDKEHQDTLLDHLKPGSFFGGTSLFEPVRQIQAAGSESHFAVVTDETCILLETPKPMLAALVKKEPDFSEALLMEYYKRKTSDSTLARVPLFSFLDPVERRKIAEHLSPVNIRKGVTIITEGDIGDSMYIIKSGQVGVYTTLMEDDGLSVIKTDQERLHLATLQEGDFFGEQALITNEPRSATIIALTEVQLFKFTKQDLAVVVKQYPRVGVLLKKYHQQRISDTLESLKSIW</sequence>
<dbReference type="AlphaFoldDB" id="A0A081BYS3"/>
<gene>
    <name evidence="2" type="ORF">U27_04445</name>
</gene>
<protein>
    <submittedName>
        <fullName evidence="2">Cyclic nucleotide-binding protein</fullName>
    </submittedName>
</protein>
<dbReference type="eggNOG" id="COG2905">
    <property type="taxonomic scope" value="Bacteria"/>
</dbReference>
<feature type="domain" description="Cyclic nucleotide-binding" evidence="1">
    <location>
        <begin position="308"/>
        <end position="421"/>
    </location>
</feature>
<dbReference type="CDD" id="cd00038">
    <property type="entry name" value="CAP_ED"/>
    <property type="match status" value="2"/>
</dbReference>
<accession>A0A081BYS3</accession>
<dbReference type="PROSITE" id="PS00889">
    <property type="entry name" value="CNMP_BINDING_2"/>
    <property type="match status" value="1"/>
</dbReference>
<evidence type="ECO:0000313" key="3">
    <source>
        <dbReference type="Proteomes" id="UP000030661"/>
    </source>
</evidence>
<dbReference type="SUPFAM" id="SSF48452">
    <property type="entry name" value="TPR-like"/>
    <property type="match status" value="1"/>
</dbReference>
<dbReference type="EMBL" id="DF820466">
    <property type="protein sequence ID" value="GAK57478.1"/>
    <property type="molecule type" value="Genomic_DNA"/>
</dbReference>
<evidence type="ECO:0000259" key="1">
    <source>
        <dbReference type="PROSITE" id="PS50042"/>
    </source>
</evidence>
<dbReference type="PRINTS" id="PR00103">
    <property type="entry name" value="CAMPKINASE"/>
</dbReference>
<reference evidence="2" key="1">
    <citation type="journal article" date="2015" name="PeerJ">
        <title>First genomic representation of candidate bacterial phylum KSB3 points to enhanced environmental sensing as a trigger of wastewater bulking.</title>
        <authorList>
            <person name="Sekiguchi Y."/>
            <person name="Ohashi A."/>
            <person name="Parks D.H."/>
            <person name="Yamauchi T."/>
            <person name="Tyson G.W."/>
            <person name="Hugenholtz P."/>
        </authorList>
    </citation>
    <scope>NUCLEOTIDE SEQUENCE [LARGE SCALE GENOMIC DNA]</scope>
</reference>
<dbReference type="InterPro" id="IPR011990">
    <property type="entry name" value="TPR-like_helical_dom_sf"/>
</dbReference>
<name>A0A081BYS3_VECG1</name>
<dbReference type="SMART" id="SM00100">
    <property type="entry name" value="cNMP"/>
    <property type="match status" value="2"/>
</dbReference>
<dbReference type="InterPro" id="IPR000595">
    <property type="entry name" value="cNMP-bd_dom"/>
</dbReference>
<dbReference type="HOGENOM" id="CLU_649970_0_0_0"/>
<dbReference type="STRING" id="1499967.U27_04445"/>
<evidence type="ECO:0000313" key="2">
    <source>
        <dbReference type="EMBL" id="GAK57478.1"/>
    </source>
</evidence>
<dbReference type="SUPFAM" id="SSF51206">
    <property type="entry name" value="cAMP-binding domain-like"/>
    <property type="match status" value="2"/>
</dbReference>
<dbReference type="Proteomes" id="UP000030661">
    <property type="component" value="Unassembled WGS sequence"/>
</dbReference>
<dbReference type="Pfam" id="PF00027">
    <property type="entry name" value="cNMP_binding"/>
    <property type="match status" value="2"/>
</dbReference>
<feature type="domain" description="Cyclic nucleotide-binding" evidence="1">
    <location>
        <begin position="168"/>
        <end position="296"/>
    </location>
</feature>
<dbReference type="InterPro" id="IPR050503">
    <property type="entry name" value="cAMP-dep_PK_reg_su-like"/>
</dbReference>
<dbReference type="GO" id="GO:0005952">
    <property type="term" value="C:cAMP-dependent protein kinase complex"/>
    <property type="evidence" value="ECO:0007669"/>
    <property type="project" value="InterPro"/>
</dbReference>
<dbReference type="PANTHER" id="PTHR11635:SF152">
    <property type="entry name" value="CAMP-DEPENDENT PROTEIN KINASE TYPE I REGULATORY SUBUNIT-RELATED"/>
    <property type="match status" value="1"/>
</dbReference>
<dbReference type="Gene3D" id="1.25.40.10">
    <property type="entry name" value="Tetratricopeptide repeat domain"/>
    <property type="match status" value="1"/>
</dbReference>
<dbReference type="InterPro" id="IPR018490">
    <property type="entry name" value="cNMP-bd_dom_sf"/>
</dbReference>
<dbReference type="InterPro" id="IPR018488">
    <property type="entry name" value="cNMP-bd_CS"/>
</dbReference>
<dbReference type="PANTHER" id="PTHR11635">
    <property type="entry name" value="CAMP-DEPENDENT PROTEIN KINASE REGULATORY CHAIN"/>
    <property type="match status" value="1"/>
</dbReference>
<dbReference type="GO" id="GO:0005829">
    <property type="term" value="C:cytosol"/>
    <property type="evidence" value="ECO:0007669"/>
    <property type="project" value="TreeGrafter"/>
</dbReference>
<dbReference type="InterPro" id="IPR014710">
    <property type="entry name" value="RmlC-like_jellyroll"/>
</dbReference>
<dbReference type="Gene3D" id="2.60.120.10">
    <property type="entry name" value="Jelly Rolls"/>
    <property type="match status" value="2"/>
</dbReference>
<keyword evidence="3" id="KW-1185">Reference proteome</keyword>
<organism evidence="2">
    <name type="scientific">Vecturithrix granuli</name>
    <dbReference type="NCBI Taxonomy" id="1499967"/>
    <lineage>
        <taxon>Bacteria</taxon>
        <taxon>Candidatus Moduliflexota</taxon>
        <taxon>Candidatus Vecturitrichia</taxon>
        <taxon>Candidatus Vecturitrichales</taxon>
        <taxon>Candidatus Vecturitrichaceae</taxon>
        <taxon>Candidatus Vecturithrix</taxon>
    </lineage>
</organism>
<proteinExistence type="predicted"/>
<dbReference type="PROSITE" id="PS00888">
    <property type="entry name" value="CNMP_BINDING_1"/>
    <property type="match status" value="1"/>
</dbReference>
<dbReference type="PROSITE" id="PS50042">
    <property type="entry name" value="CNMP_BINDING_3"/>
    <property type="match status" value="2"/>
</dbReference>